<gene>
    <name evidence="2" type="ORF">PPL_09080</name>
</gene>
<dbReference type="GO" id="GO:0016627">
    <property type="term" value="F:oxidoreductase activity, acting on the CH-CH group of donors"/>
    <property type="evidence" value="ECO:0007669"/>
    <property type="project" value="InterPro"/>
</dbReference>
<feature type="region of interest" description="Disordered" evidence="1">
    <location>
        <begin position="62"/>
        <end position="98"/>
    </location>
</feature>
<accession>D3BKJ8</accession>
<evidence type="ECO:0000256" key="1">
    <source>
        <dbReference type="SAM" id="MobiDB-lite"/>
    </source>
</evidence>
<organism evidence="2 3">
    <name type="scientific">Heterostelium pallidum (strain ATCC 26659 / Pp 5 / PN500)</name>
    <name type="common">Cellular slime mold</name>
    <name type="synonym">Polysphondylium pallidum</name>
    <dbReference type="NCBI Taxonomy" id="670386"/>
    <lineage>
        <taxon>Eukaryota</taxon>
        <taxon>Amoebozoa</taxon>
        <taxon>Evosea</taxon>
        <taxon>Eumycetozoa</taxon>
        <taxon>Dictyostelia</taxon>
        <taxon>Acytosteliales</taxon>
        <taxon>Acytosteliaceae</taxon>
        <taxon>Heterostelium</taxon>
    </lineage>
</organism>
<dbReference type="SUPFAM" id="SSF47203">
    <property type="entry name" value="Acyl-CoA dehydrogenase C-terminal domain-like"/>
    <property type="match status" value="1"/>
</dbReference>
<dbReference type="RefSeq" id="XP_020430553.1">
    <property type="nucleotide sequence ID" value="XM_020579878.1"/>
</dbReference>
<dbReference type="EMBL" id="ADBJ01000038">
    <property type="protein sequence ID" value="EFA78428.1"/>
    <property type="molecule type" value="Genomic_DNA"/>
</dbReference>
<reference evidence="2 3" key="1">
    <citation type="journal article" date="2011" name="Genome Res.">
        <title>Phylogeny-wide analysis of social amoeba genomes highlights ancient origins for complex intercellular communication.</title>
        <authorList>
            <person name="Heidel A.J."/>
            <person name="Lawal H.M."/>
            <person name="Felder M."/>
            <person name="Schilde C."/>
            <person name="Helps N.R."/>
            <person name="Tunggal B."/>
            <person name="Rivero F."/>
            <person name="John U."/>
            <person name="Schleicher M."/>
            <person name="Eichinger L."/>
            <person name="Platzer M."/>
            <person name="Noegel A.A."/>
            <person name="Schaap P."/>
            <person name="Gloeckner G."/>
        </authorList>
    </citation>
    <scope>NUCLEOTIDE SEQUENCE [LARGE SCALE GENOMIC DNA]</scope>
    <source>
        <strain evidence="3">ATCC 26659 / Pp 5 / PN500</strain>
    </source>
</reference>
<dbReference type="Proteomes" id="UP000001396">
    <property type="component" value="Unassembled WGS sequence"/>
</dbReference>
<dbReference type="GeneID" id="31364556"/>
<dbReference type="InParanoid" id="D3BKJ8"/>
<protein>
    <submittedName>
        <fullName evidence="2">Uncharacterized protein</fullName>
    </submittedName>
</protein>
<evidence type="ECO:0000313" key="3">
    <source>
        <dbReference type="Proteomes" id="UP000001396"/>
    </source>
</evidence>
<comment type="caution">
    <text evidence="2">The sequence shown here is derived from an EMBL/GenBank/DDBJ whole genome shotgun (WGS) entry which is preliminary data.</text>
</comment>
<name>D3BKJ8_HETP5</name>
<evidence type="ECO:0000313" key="2">
    <source>
        <dbReference type="EMBL" id="EFA78428.1"/>
    </source>
</evidence>
<feature type="compositionally biased region" description="Low complexity" evidence="1">
    <location>
        <begin position="67"/>
        <end position="79"/>
    </location>
</feature>
<dbReference type="Gene3D" id="1.20.140.10">
    <property type="entry name" value="Butyryl-CoA Dehydrogenase, subunit A, domain 3"/>
    <property type="match status" value="1"/>
</dbReference>
<dbReference type="AlphaFoldDB" id="D3BKJ8"/>
<keyword evidence="3" id="KW-1185">Reference proteome</keyword>
<sequence>MNESNNNIENLTHNIDSLNVDQDKFVTALDDESTISNNKDNNVKNVNLEFQEQDKMNIDSDKHLDANNINNDNNNNNNNDNDKHLDNNNNNNIPTRTHEFDCKPRTSIVDIVLVCKSWFNVISKSLCHLDVKFSDTLAIEDFVMTIQPTHISKAKPPIGPEVNNIKSLVIRDIYPWRKSFDTFLDNILNNGVLETVTLMSEIVLLEHFINKHKTANRFNLLETIVDLDSNIDSKVAISHLKMIEKESTQLDKPTIQLNCLFDLNDNNFSLKGLTTIYKLELTNVSIKNLTSILQLRMSSLNVLKFKLADHGTDYSDLYYEQFNQLFQALKDDKHIESLSIDGNLNDSLSTVPQEPITKMFGNLLLENQTLTRLKLNHFYNLNQQFYSSLRKVSLRYLSLMMLNREHAKLLITSLIDNQSIYMLSLKHHYTMTETELEISIADLIVLSHLDSFVIGNSNNTDESVQPNSVVGYNIDFNYLKSIVTPVLYREFKNDFPFQLKKMLKETLEFVKKNGQINQFNVQMRLLISVSKTIIFDLFNQKLSNFFKLEMVPLFARPYCASIKALYTKHSVVTIMDCKSLIGRNEIEIIHGDKTGPLLTLAKFLLQNERSLSHIDAIPSSNIGLQTNSIANFLSFRLLTSLFEVRNNLKLNEFKITLKRFHKNELENRQQSTSHLEHQQNEHHHLIHQINTNSSFAIKYANAHLEYQVLKCITEFPESTNLPILNYLILLDTVVKIHDDLGWILANRLVSNHIAESIPILINDLVNKLSPFLSNLIGLF</sequence>
<dbReference type="InterPro" id="IPR036250">
    <property type="entry name" value="AcylCo_DH-like_C"/>
</dbReference>
<proteinExistence type="predicted"/>